<proteinExistence type="inferred from homology"/>
<dbReference type="AlphaFoldDB" id="A0A1G8J912"/>
<dbReference type="PANTHER" id="PTHR35601:SF1">
    <property type="entry name" value="TOXIN RELE"/>
    <property type="match status" value="1"/>
</dbReference>
<keyword evidence="2" id="KW-1277">Toxin-antitoxin system</keyword>
<dbReference type="EMBL" id="FNEE01000001">
    <property type="protein sequence ID" value="SDI27686.1"/>
    <property type="molecule type" value="Genomic_DNA"/>
</dbReference>
<protein>
    <submittedName>
        <fullName evidence="3">mRNA interferase RelE/StbE</fullName>
    </submittedName>
</protein>
<name>A0A1G8J912_9HYPH</name>
<accession>A0A1G8J912</accession>
<dbReference type="SUPFAM" id="SSF143011">
    <property type="entry name" value="RelE-like"/>
    <property type="match status" value="1"/>
</dbReference>
<dbReference type="NCBIfam" id="TIGR02385">
    <property type="entry name" value="RelE_StbE"/>
    <property type="match status" value="1"/>
</dbReference>
<evidence type="ECO:0000256" key="2">
    <source>
        <dbReference type="ARBA" id="ARBA00022649"/>
    </source>
</evidence>
<gene>
    <name evidence="3" type="ORF">SAMN05428953_101637</name>
</gene>
<keyword evidence="4" id="KW-1185">Reference proteome</keyword>
<sequence>MAWTLEYARSARKFIEKLDPQTRRRLRDFIENRIAALDNPREAGKPLKGPLATFWRYRVGDYRVICDVQDKRLVILVVTIGHRSDVYR</sequence>
<dbReference type="InterPro" id="IPR035093">
    <property type="entry name" value="RelE/ParE_toxin_dom_sf"/>
</dbReference>
<comment type="similarity">
    <text evidence="1">Belongs to the RelE toxin family.</text>
</comment>
<evidence type="ECO:0000313" key="4">
    <source>
        <dbReference type="Proteomes" id="UP000198894"/>
    </source>
</evidence>
<evidence type="ECO:0000313" key="3">
    <source>
        <dbReference type="EMBL" id="SDI27686.1"/>
    </source>
</evidence>
<reference evidence="4" key="1">
    <citation type="submission" date="2016-10" db="EMBL/GenBank/DDBJ databases">
        <authorList>
            <person name="Varghese N."/>
            <person name="Submissions S."/>
        </authorList>
    </citation>
    <scope>NUCLEOTIDE SEQUENCE [LARGE SCALE GENOMIC DNA]</scope>
    <source>
        <strain evidence="4">CGMCC 1.11022</strain>
    </source>
</reference>
<evidence type="ECO:0000256" key="1">
    <source>
        <dbReference type="ARBA" id="ARBA00006226"/>
    </source>
</evidence>
<dbReference type="Proteomes" id="UP000198894">
    <property type="component" value="Unassembled WGS sequence"/>
</dbReference>
<dbReference type="PANTHER" id="PTHR35601">
    <property type="entry name" value="TOXIN RELE"/>
    <property type="match status" value="1"/>
</dbReference>
<dbReference type="RefSeq" id="WP_091590541.1">
    <property type="nucleotide sequence ID" value="NZ_FNEE01000001.1"/>
</dbReference>
<dbReference type="Gene3D" id="3.30.2310.20">
    <property type="entry name" value="RelE-like"/>
    <property type="match status" value="1"/>
</dbReference>
<dbReference type="Pfam" id="PF05016">
    <property type="entry name" value="ParE_toxin"/>
    <property type="match status" value="1"/>
</dbReference>
<dbReference type="InterPro" id="IPR007712">
    <property type="entry name" value="RelE/ParE_toxin"/>
</dbReference>
<organism evidence="3 4">
    <name type="scientific">Mesorhizobium muleiense</name>
    <dbReference type="NCBI Taxonomy" id="1004279"/>
    <lineage>
        <taxon>Bacteria</taxon>
        <taxon>Pseudomonadati</taxon>
        <taxon>Pseudomonadota</taxon>
        <taxon>Alphaproteobacteria</taxon>
        <taxon>Hyphomicrobiales</taxon>
        <taxon>Phyllobacteriaceae</taxon>
        <taxon>Mesorhizobium</taxon>
    </lineage>
</organism>